<evidence type="ECO:0000313" key="2">
    <source>
        <dbReference type="EMBL" id="AZZ53045.1"/>
    </source>
</evidence>
<name>A0A3Q9UTX6_9MICO</name>
<accession>A0A3Q9UTX6</accession>
<dbReference type="EMBL" id="CP028137">
    <property type="protein sequence ID" value="AZZ53045.1"/>
    <property type="molecule type" value="Genomic_DNA"/>
</dbReference>
<proteinExistence type="predicted"/>
<feature type="transmembrane region" description="Helical" evidence="1">
    <location>
        <begin position="20"/>
        <end position="37"/>
    </location>
</feature>
<dbReference type="AlphaFoldDB" id="A0A3Q9UTX6"/>
<organism evidence="2 3">
    <name type="scientific">Rathayibacter festucae DSM 15932</name>
    <dbReference type="NCBI Taxonomy" id="1328866"/>
    <lineage>
        <taxon>Bacteria</taxon>
        <taxon>Bacillati</taxon>
        <taxon>Actinomycetota</taxon>
        <taxon>Actinomycetes</taxon>
        <taxon>Micrococcales</taxon>
        <taxon>Microbacteriaceae</taxon>
        <taxon>Rathayibacter</taxon>
    </lineage>
</organism>
<sequence>MRSLGGEVRRELRGAVASRLLLVVLLAGAVFAVWSAVTDVGNARSTAALFERTAAEYRSAGHSVEEALAEPVSVTTDEDGRTEIDNPLRYDFEAATAASAALTPLGAVGTGLSLAVFLVTPLLGYATGLFAATTDLRGGSIIVRWTQVRRARTFVAAKAALLVVAVLTFGAALVLTAAVAGLVTAQLRPFPVDGSSPPPSADPAAIGAVAAAFALIGIAFAALGFLVATLTRERAFSLTVFALAYYLLPILGPWDPRNLVPSVAAPWLVFHGGFQPRAVGDLGVPLSALTLGGGALLLLVASAAVWSLRDKTPRGV</sequence>
<feature type="transmembrane region" description="Helical" evidence="1">
    <location>
        <begin position="155"/>
        <end position="184"/>
    </location>
</feature>
<keyword evidence="1" id="KW-0472">Membrane</keyword>
<evidence type="ECO:0000256" key="1">
    <source>
        <dbReference type="SAM" id="Phobius"/>
    </source>
</evidence>
<feature type="transmembrane region" description="Helical" evidence="1">
    <location>
        <begin position="235"/>
        <end position="254"/>
    </location>
</feature>
<dbReference type="Proteomes" id="UP000285317">
    <property type="component" value="Chromosome"/>
</dbReference>
<evidence type="ECO:0000313" key="3">
    <source>
        <dbReference type="Proteomes" id="UP000285317"/>
    </source>
</evidence>
<dbReference type="KEGG" id="rfs:C1I64_14050"/>
<dbReference type="RefSeq" id="WP_127887608.1">
    <property type="nucleotide sequence ID" value="NZ_CP028137.1"/>
</dbReference>
<reference evidence="2 3" key="1">
    <citation type="submission" date="2018-03" db="EMBL/GenBank/DDBJ databases">
        <title>Bacteriophage NCPPB3778 and a type I-E CRISPR drive the evolution of the US Biological Select Agent, Rathayibacter toxicus.</title>
        <authorList>
            <person name="Davis E.W.II."/>
            <person name="Tabima J.F."/>
            <person name="Weisberg A.J."/>
            <person name="Dantas Lopes L."/>
            <person name="Wiseman M.S."/>
            <person name="Wiseman M.S."/>
            <person name="Pupko T."/>
            <person name="Belcher M.S."/>
            <person name="Sechler A.J."/>
            <person name="Tancos M.A."/>
            <person name="Schroeder B.K."/>
            <person name="Murray T.D."/>
            <person name="Luster D.G."/>
            <person name="Schneider W.L."/>
            <person name="Rogers E."/>
            <person name="Andreote F.D."/>
            <person name="Grunwald N.J."/>
            <person name="Putnam M.L."/>
            <person name="Chang J.H."/>
        </authorList>
    </citation>
    <scope>NUCLEOTIDE SEQUENCE [LARGE SCALE GENOMIC DNA]</scope>
    <source>
        <strain evidence="2 3">DSM 15932</strain>
    </source>
</reference>
<feature type="transmembrane region" description="Helical" evidence="1">
    <location>
        <begin position="112"/>
        <end position="134"/>
    </location>
</feature>
<keyword evidence="1" id="KW-1133">Transmembrane helix</keyword>
<feature type="transmembrane region" description="Helical" evidence="1">
    <location>
        <begin position="286"/>
        <end position="308"/>
    </location>
</feature>
<protein>
    <submittedName>
        <fullName evidence="2">Uncharacterized protein</fullName>
    </submittedName>
</protein>
<keyword evidence="1" id="KW-0812">Transmembrane</keyword>
<gene>
    <name evidence="2" type="ORF">C1I64_14050</name>
</gene>
<feature type="transmembrane region" description="Helical" evidence="1">
    <location>
        <begin position="204"/>
        <end position="228"/>
    </location>
</feature>